<accession>A0A0L0KCX3</accession>
<reference evidence="2" key="1">
    <citation type="submission" date="2014-07" db="EMBL/GenBank/DDBJ databases">
        <title>Genome sequencing of plant-pathogenic Streptomyces species.</title>
        <authorList>
            <person name="Harrison J."/>
            <person name="Sapp M."/>
            <person name="Thwaites R."/>
            <person name="Studholme D.J."/>
        </authorList>
    </citation>
    <scope>NUCLEOTIDE SEQUENCE [LARGE SCALE GENOMIC DNA]</scope>
    <source>
        <strain evidence="2">NCPPB 4445</strain>
    </source>
</reference>
<dbReference type="AlphaFoldDB" id="A0A0L0KCX3"/>
<dbReference type="OrthoDB" id="4330617at2"/>
<dbReference type="EMBL" id="JPPY01000089">
    <property type="protein sequence ID" value="KND35663.1"/>
    <property type="molecule type" value="Genomic_DNA"/>
</dbReference>
<gene>
    <name evidence="1" type="ORF">IQ63_14100</name>
</gene>
<organism evidence="1 2">
    <name type="scientific">Streptomyces acidiscabies</name>
    <dbReference type="NCBI Taxonomy" id="42234"/>
    <lineage>
        <taxon>Bacteria</taxon>
        <taxon>Bacillati</taxon>
        <taxon>Actinomycetota</taxon>
        <taxon>Actinomycetes</taxon>
        <taxon>Kitasatosporales</taxon>
        <taxon>Streptomycetaceae</taxon>
        <taxon>Streptomyces</taxon>
    </lineage>
</organism>
<evidence type="ECO:0000313" key="2">
    <source>
        <dbReference type="Proteomes" id="UP000037151"/>
    </source>
</evidence>
<sequence length="74" mass="8309">MYGKISASPDEEPTFTRRWGPTIQLPRSKHINQEPSWRTGLTTLTYTPPEHGEISILLSEGDAENVKKLLGTET</sequence>
<dbReference type="Proteomes" id="UP000037151">
    <property type="component" value="Unassembled WGS sequence"/>
</dbReference>
<name>A0A0L0KCX3_9ACTN</name>
<comment type="caution">
    <text evidence="1">The sequence shown here is derived from an EMBL/GenBank/DDBJ whole genome shotgun (WGS) entry which is preliminary data.</text>
</comment>
<protein>
    <submittedName>
        <fullName evidence="1">Uncharacterized protein</fullName>
    </submittedName>
</protein>
<proteinExistence type="predicted"/>
<dbReference type="RefSeq" id="WP_050370985.1">
    <property type="nucleotide sequence ID" value="NZ_KQ257816.1"/>
</dbReference>
<evidence type="ECO:0000313" key="1">
    <source>
        <dbReference type="EMBL" id="KND35663.1"/>
    </source>
</evidence>
<dbReference type="PATRIC" id="fig|42234.21.peg.2908"/>